<evidence type="ECO:0000256" key="2">
    <source>
        <dbReference type="PROSITE-ProRule" id="PRU00335"/>
    </source>
</evidence>
<dbReference type="EMBL" id="JAUZMY010000002">
    <property type="protein sequence ID" value="MEE2036290.1"/>
    <property type="molecule type" value="Genomic_DNA"/>
</dbReference>
<feature type="domain" description="HTH tetR-type" evidence="3">
    <location>
        <begin position="12"/>
        <end position="72"/>
    </location>
</feature>
<keyword evidence="1 2" id="KW-0238">DNA-binding</keyword>
<proteinExistence type="predicted"/>
<dbReference type="PANTHER" id="PTHR30055:SF146">
    <property type="entry name" value="HTH-TYPE TRANSCRIPTIONAL DUAL REGULATOR CECR"/>
    <property type="match status" value="1"/>
</dbReference>
<dbReference type="PANTHER" id="PTHR30055">
    <property type="entry name" value="HTH-TYPE TRANSCRIPTIONAL REGULATOR RUTR"/>
    <property type="match status" value="1"/>
</dbReference>
<evidence type="ECO:0000259" key="3">
    <source>
        <dbReference type="PROSITE" id="PS50977"/>
    </source>
</evidence>
<comment type="caution">
    <text evidence="4">The sequence shown here is derived from an EMBL/GenBank/DDBJ whole genome shotgun (WGS) entry which is preliminary data.</text>
</comment>
<name>A0ABU7K211_9ACTN</name>
<dbReference type="InterPro" id="IPR009057">
    <property type="entry name" value="Homeodomain-like_sf"/>
</dbReference>
<evidence type="ECO:0000313" key="5">
    <source>
        <dbReference type="Proteomes" id="UP001356095"/>
    </source>
</evidence>
<dbReference type="SUPFAM" id="SSF46689">
    <property type="entry name" value="Homeodomain-like"/>
    <property type="match status" value="1"/>
</dbReference>
<feature type="DNA-binding region" description="H-T-H motif" evidence="2">
    <location>
        <begin position="35"/>
        <end position="54"/>
    </location>
</feature>
<keyword evidence="5" id="KW-1185">Reference proteome</keyword>
<dbReference type="InterPro" id="IPR050109">
    <property type="entry name" value="HTH-type_TetR-like_transc_reg"/>
</dbReference>
<accession>A0ABU7K211</accession>
<dbReference type="PRINTS" id="PR00455">
    <property type="entry name" value="HTHTETR"/>
</dbReference>
<reference evidence="4 5" key="1">
    <citation type="submission" date="2023-08" db="EMBL/GenBank/DDBJ databases">
        <authorList>
            <person name="Girao M."/>
            <person name="Carvalho M.F."/>
        </authorList>
    </citation>
    <scope>NUCLEOTIDE SEQUENCE [LARGE SCALE GENOMIC DNA]</scope>
    <source>
        <strain evidence="4 5">CT-R113</strain>
    </source>
</reference>
<sequence length="190" mass="20900">MTTEREVQGQGAPRREQILAAALTEFSHKGFHGGSTVTIAETAGSSHPGLFRTFPTKKRLFLAVLEQAFATIEQELAVADRAAGGDRLQVAVTVWRSLMEKRELMLLLIQGYAACEDSDIHDRMYRWTRETFGRMEALAKAGAEPENPLFATAMLYTVASCMDLSARAEGEAWAGRLLASRAGPWKVPDI</sequence>
<dbReference type="RefSeq" id="WP_330090077.1">
    <property type="nucleotide sequence ID" value="NZ_JAUZMY010000002.1"/>
</dbReference>
<dbReference type="InterPro" id="IPR001647">
    <property type="entry name" value="HTH_TetR"/>
</dbReference>
<gene>
    <name evidence="4" type="ORF">Q8791_03530</name>
</gene>
<evidence type="ECO:0000256" key="1">
    <source>
        <dbReference type="ARBA" id="ARBA00023125"/>
    </source>
</evidence>
<dbReference type="Pfam" id="PF00440">
    <property type="entry name" value="TetR_N"/>
    <property type="match status" value="1"/>
</dbReference>
<dbReference type="Gene3D" id="1.10.357.10">
    <property type="entry name" value="Tetracycline Repressor, domain 2"/>
    <property type="match status" value="1"/>
</dbReference>
<evidence type="ECO:0000313" key="4">
    <source>
        <dbReference type="EMBL" id="MEE2036290.1"/>
    </source>
</evidence>
<protein>
    <submittedName>
        <fullName evidence="4">TetR/AcrR family transcriptional regulator</fullName>
    </submittedName>
</protein>
<dbReference type="Proteomes" id="UP001356095">
    <property type="component" value="Unassembled WGS sequence"/>
</dbReference>
<dbReference type="PROSITE" id="PS50977">
    <property type="entry name" value="HTH_TETR_2"/>
    <property type="match status" value="1"/>
</dbReference>
<organism evidence="4 5">
    <name type="scientific">Nocardiopsis codii</name>
    <dbReference type="NCBI Taxonomy" id="3065942"/>
    <lineage>
        <taxon>Bacteria</taxon>
        <taxon>Bacillati</taxon>
        <taxon>Actinomycetota</taxon>
        <taxon>Actinomycetes</taxon>
        <taxon>Streptosporangiales</taxon>
        <taxon>Nocardiopsidaceae</taxon>
        <taxon>Nocardiopsis</taxon>
    </lineage>
</organism>